<reference evidence="1 2" key="2">
    <citation type="journal article" date="2022" name="Mar. Drugs">
        <title>Bioassay-Guided Fractionation Leads to the Detection of Cholic Acid Generated by the Rare Thalassomonas sp.</title>
        <authorList>
            <person name="Pheiffer F."/>
            <person name="Schneider Y.K."/>
            <person name="Hansen E.H."/>
            <person name="Andersen J.H."/>
            <person name="Isaksson J."/>
            <person name="Busche T."/>
            <person name="R C."/>
            <person name="Kalinowski J."/>
            <person name="Zyl L.V."/>
            <person name="Trindade M."/>
        </authorList>
    </citation>
    <scope>NUCLEOTIDE SEQUENCE [LARGE SCALE GENOMIC DNA]</scope>
    <source>
        <strain evidence="1 2">A5K-106</strain>
    </source>
</reference>
<dbReference type="RefSeq" id="WP_274055173.1">
    <property type="nucleotide sequence ID" value="NZ_CP059735.1"/>
</dbReference>
<dbReference type="KEGG" id="tact:SG35_019235"/>
<reference evidence="1 2" key="1">
    <citation type="journal article" date="2015" name="Genome Announc.">
        <title>Draft Genome Sequences of Marine Isolates of Thalassomonas viridans and Thalassomonas actiniarum.</title>
        <authorList>
            <person name="Olonade I."/>
            <person name="van Zyl L.J."/>
            <person name="Trindade M."/>
        </authorList>
    </citation>
    <scope>NUCLEOTIDE SEQUENCE [LARGE SCALE GENOMIC DNA]</scope>
    <source>
        <strain evidence="1 2">A5K-106</strain>
    </source>
</reference>
<organism evidence="1 2">
    <name type="scientific">Thalassomonas actiniarum</name>
    <dbReference type="NCBI Taxonomy" id="485447"/>
    <lineage>
        <taxon>Bacteria</taxon>
        <taxon>Pseudomonadati</taxon>
        <taxon>Pseudomonadota</taxon>
        <taxon>Gammaproteobacteria</taxon>
        <taxon>Alteromonadales</taxon>
        <taxon>Colwelliaceae</taxon>
        <taxon>Thalassomonas</taxon>
    </lineage>
</organism>
<proteinExistence type="predicted"/>
<dbReference type="Pfam" id="PF15586">
    <property type="entry name" value="Imm8"/>
    <property type="match status" value="1"/>
</dbReference>
<keyword evidence="2" id="KW-1185">Reference proteome</keyword>
<evidence type="ECO:0000313" key="2">
    <source>
        <dbReference type="Proteomes" id="UP000032568"/>
    </source>
</evidence>
<name>A0AAE9YNP7_9GAMM</name>
<dbReference type="EMBL" id="CP059735">
    <property type="protein sequence ID" value="WDD97439.1"/>
    <property type="molecule type" value="Genomic_DNA"/>
</dbReference>
<protein>
    <submittedName>
        <fullName evidence="1">Uncharacterized protein</fullName>
    </submittedName>
</protein>
<evidence type="ECO:0000313" key="1">
    <source>
        <dbReference type="EMBL" id="WDD97439.1"/>
    </source>
</evidence>
<dbReference type="AlphaFoldDB" id="A0AAE9YNP7"/>
<dbReference type="Proteomes" id="UP000032568">
    <property type="component" value="Chromosome"/>
</dbReference>
<sequence length="116" mass="13497">MKLLTPEIQSYDCCDHDPIDEWVPEDPSMVDYWLNISVGVKGEIGSNNYQVHVVTQGVLSQIKSKSHLLILPYYEGFTQVLREINYKLIDCSDVSWEGVFSRIAKLYAWEYESYRV</sequence>
<accession>A0AAE9YNP7</accession>
<gene>
    <name evidence="1" type="ORF">SG35_019235</name>
</gene>
<dbReference type="InterPro" id="IPR028964">
    <property type="entry name" value="Imm8"/>
</dbReference>